<reference evidence="5 6" key="1">
    <citation type="submission" date="2021-02" db="EMBL/GenBank/DDBJ databases">
        <title>Nitrogen-fixing ability and nitrogen fixation related genes of thermophilic fermentative bacteria in the genus Caldicellulosiruptor.</title>
        <authorList>
            <person name="Chen Y."/>
            <person name="Nishihara A."/>
            <person name="Haruta S."/>
        </authorList>
    </citation>
    <scope>NUCLEOTIDE SEQUENCE [LARGE SCALE GENOMIC DNA]</scope>
    <source>
        <strain evidence="5 6">YA01</strain>
    </source>
</reference>
<organism evidence="5 6">
    <name type="scientific">Caldicellulosiruptor diazotrophicus</name>
    <dbReference type="NCBI Taxonomy" id="2806205"/>
    <lineage>
        <taxon>Bacteria</taxon>
        <taxon>Bacillati</taxon>
        <taxon>Bacillota</taxon>
        <taxon>Bacillota incertae sedis</taxon>
        <taxon>Caldicellulosiruptorales</taxon>
        <taxon>Caldicellulosiruptoraceae</taxon>
        <taxon>Caldicellulosiruptor</taxon>
    </lineage>
</organism>
<dbReference type="PROSITE" id="PS00198">
    <property type="entry name" value="4FE4S_FER_1"/>
    <property type="match status" value="1"/>
</dbReference>
<proteinExistence type="predicted"/>
<dbReference type="InterPro" id="IPR036812">
    <property type="entry name" value="NAD(P)_OxRdtase_dom_sf"/>
</dbReference>
<dbReference type="PROSITE" id="PS51379">
    <property type="entry name" value="4FE4S_FER_2"/>
    <property type="match status" value="1"/>
</dbReference>
<dbReference type="Pfam" id="PF13187">
    <property type="entry name" value="Fer4_9"/>
    <property type="match status" value="1"/>
</dbReference>
<dbReference type="InterPro" id="IPR017896">
    <property type="entry name" value="4Fe4S_Fe-S-bd"/>
</dbReference>
<dbReference type="SUPFAM" id="SSF51430">
    <property type="entry name" value="NAD(P)-linked oxidoreductase"/>
    <property type="match status" value="1"/>
</dbReference>
<protein>
    <submittedName>
        <fullName evidence="5">Aldo/keto reductase</fullName>
    </submittedName>
</protein>
<keyword evidence="6" id="KW-1185">Reference proteome</keyword>
<evidence type="ECO:0000256" key="3">
    <source>
        <dbReference type="ARBA" id="ARBA00023014"/>
    </source>
</evidence>
<evidence type="ECO:0000313" key="6">
    <source>
        <dbReference type="Proteomes" id="UP000663623"/>
    </source>
</evidence>
<dbReference type="RefSeq" id="WP_207180452.1">
    <property type="nucleotide sequence ID" value="NZ_AP024480.1"/>
</dbReference>
<dbReference type="InterPro" id="IPR020471">
    <property type="entry name" value="AKR"/>
</dbReference>
<dbReference type="PANTHER" id="PTHR43312:SF2">
    <property type="entry name" value="OXIDOREDUCTASE"/>
    <property type="match status" value="1"/>
</dbReference>
<keyword evidence="3" id="KW-0411">Iron-sulfur</keyword>
<keyword evidence="1" id="KW-0479">Metal-binding</keyword>
<name>A0ABM7NJF3_9FIRM</name>
<evidence type="ECO:0000313" key="5">
    <source>
        <dbReference type="EMBL" id="BCS80234.1"/>
    </source>
</evidence>
<evidence type="ECO:0000256" key="2">
    <source>
        <dbReference type="ARBA" id="ARBA00023004"/>
    </source>
</evidence>
<feature type="domain" description="4Fe-4S ferredoxin-type" evidence="4">
    <location>
        <begin position="341"/>
        <end position="370"/>
    </location>
</feature>
<dbReference type="CDD" id="cd19096">
    <property type="entry name" value="AKR_Fe-S_oxidoreductase"/>
    <property type="match status" value="1"/>
</dbReference>
<dbReference type="Pfam" id="PF00248">
    <property type="entry name" value="Aldo_ket_red"/>
    <property type="match status" value="1"/>
</dbReference>
<sequence length="379" mass="43722">MKYRKFPNIDFEVSALGFGCMRLPIHGDDSSQINQSLAIEMIRYAIDNGVNYIDTAYGYHGGNSEVVVGKALKEGYRNKVKLATKLPVWKLTKIEDADMILDEQLKRLDTDYIDFYLLHALNKQRWDMLKNMDIFSWIEKVKSLGKIKHIGFSFHDSLDTFKTIIDEYNGWEFCQIQYNYLNRNYQAGEEGLKYAHAKGLGVIIMEPLLGGKLARKPPEQVQMVWDKAKIKRTPAQWGFLWLWNQKEVTTVLSGMSSMQQVIENINTADEGYVGCLSEDELKLIDEVTQKYLELKPIDCTGCKYCLPCPNGVDIPRNFNLYNDAKVYNMYEETKEAYLKPEKVEQKASNCVECGLCEEKCPQNLPIRKLLKEVTQFFEG</sequence>
<evidence type="ECO:0000256" key="1">
    <source>
        <dbReference type="ARBA" id="ARBA00022723"/>
    </source>
</evidence>
<dbReference type="InterPro" id="IPR053135">
    <property type="entry name" value="AKR2_Oxidoreductase"/>
</dbReference>
<dbReference type="Gene3D" id="3.20.20.100">
    <property type="entry name" value="NADP-dependent oxidoreductase domain"/>
    <property type="match status" value="1"/>
</dbReference>
<dbReference type="SUPFAM" id="SSF54862">
    <property type="entry name" value="4Fe-4S ferredoxins"/>
    <property type="match status" value="1"/>
</dbReference>
<accession>A0ABM7NJF3</accession>
<keyword evidence="2" id="KW-0408">Iron</keyword>
<dbReference type="PANTHER" id="PTHR43312">
    <property type="entry name" value="D-THREO-ALDOSE 1-DEHYDROGENASE"/>
    <property type="match status" value="1"/>
</dbReference>
<dbReference type="InterPro" id="IPR023210">
    <property type="entry name" value="NADP_OxRdtase_dom"/>
</dbReference>
<evidence type="ECO:0000259" key="4">
    <source>
        <dbReference type="PROSITE" id="PS51379"/>
    </source>
</evidence>
<dbReference type="InterPro" id="IPR017900">
    <property type="entry name" value="4Fe4S_Fe_S_CS"/>
</dbReference>
<dbReference type="PRINTS" id="PR00069">
    <property type="entry name" value="ALDKETRDTASE"/>
</dbReference>
<dbReference type="Proteomes" id="UP000663623">
    <property type="component" value="Chromosome"/>
</dbReference>
<dbReference type="EMBL" id="AP024480">
    <property type="protein sequence ID" value="BCS80234.1"/>
    <property type="molecule type" value="Genomic_DNA"/>
</dbReference>
<gene>
    <name evidence="5" type="ORF">CaldiYA01_01940</name>
</gene>